<feature type="transmembrane region" description="Helical" evidence="1">
    <location>
        <begin position="80"/>
        <end position="100"/>
    </location>
</feature>
<reference evidence="2" key="2">
    <citation type="journal article" date="2018" name="Mitochondrial DNA Part B Resour">
        <title>Uronema marinum mitochondrion, complete genome.</title>
        <authorList>
            <person name="Li R."/>
            <person name="Gao Y."/>
            <person name="Hou Y."/>
            <person name="Ye S."/>
            <person name="Wang L."/>
            <person name="Sun J."/>
            <person name="Li Q."/>
        </authorList>
    </citation>
    <scope>NUCLEOTIDE SEQUENCE</scope>
</reference>
<organism evidence="2">
    <name type="scientific">Uronema marinum</name>
    <name type="common">Marine ciliate</name>
    <dbReference type="NCBI Taxonomy" id="35107"/>
    <lineage>
        <taxon>Eukaryota</taxon>
        <taxon>Sar</taxon>
        <taxon>Alveolata</taxon>
        <taxon>Ciliophora</taxon>
        <taxon>Intramacronucleata</taxon>
        <taxon>Oligohymenophorea</taxon>
        <taxon>Scuticociliatia</taxon>
        <taxon>Philasterida</taxon>
        <taxon>Uronematidae</taxon>
        <taxon>Uronema</taxon>
    </lineage>
</organism>
<dbReference type="GeneID" id="37625946"/>
<sequence length="101" mass="12017">MMLKFKIVTFNFFRFVQSGLYVDFFLKKLVELFVKNFFIYAAQFLGEKYMIEFLTKKVIDSSIFNTNKIINLGDLFYSQYFISLLSILFLSLSLFNVLILI</sequence>
<keyword evidence="1" id="KW-1133">Transmembrane helix</keyword>
<accession>A0A345WJT9</accession>
<protein>
    <submittedName>
        <fullName evidence="2">Ymf57</fullName>
    </submittedName>
</protein>
<name>A0A345WJT9_UROMR</name>
<geneLocation type="mitochondrion" evidence="2"/>
<gene>
    <name evidence="2" type="primary">ymf57</name>
</gene>
<dbReference type="RefSeq" id="YP_009512640.1">
    <property type="nucleotide sequence ID" value="NC_039174.1"/>
</dbReference>
<reference evidence="2" key="1">
    <citation type="submission" date="2017-10" db="EMBL/GenBank/DDBJ databases">
        <authorList>
            <person name="Banno H."/>
            <person name="Chua N.-H."/>
        </authorList>
    </citation>
    <scope>NUCLEOTIDE SEQUENCE</scope>
</reference>
<keyword evidence="2" id="KW-0496">Mitochondrion</keyword>
<keyword evidence="1" id="KW-0472">Membrane</keyword>
<dbReference type="AlphaFoldDB" id="A0A345WJT9"/>
<dbReference type="EMBL" id="MG272262">
    <property type="protein sequence ID" value="AXJ93332.1"/>
    <property type="molecule type" value="Genomic_DNA"/>
</dbReference>
<keyword evidence="1" id="KW-0812">Transmembrane</keyword>
<proteinExistence type="predicted"/>
<evidence type="ECO:0000256" key="1">
    <source>
        <dbReference type="SAM" id="Phobius"/>
    </source>
</evidence>
<evidence type="ECO:0000313" key="2">
    <source>
        <dbReference type="EMBL" id="AXJ93332.1"/>
    </source>
</evidence>